<dbReference type="EMBL" id="CAMGYJ010000007">
    <property type="protein sequence ID" value="CAI0446832.1"/>
    <property type="molecule type" value="Genomic_DNA"/>
</dbReference>
<evidence type="ECO:0008006" key="17">
    <source>
        <dbReference type="Google" id="ProtNLM"/>
    </source>
</evidence>
<evidence type="ECO:0000256" key="11">
    <source>
        <dbReference type="ARBA" id="ARBA00023136"/>
    </source>
</evidence>
<reference evidence="15" key="1">
    <citation type="submission" date="2022-08" db="EMBL/GenBank/DDBJ databases">
        <authorList>
            <person name="Gutierrez-Valencia J."/>
        </authorList>
    </citation>
    <scope>NUCLEOTIDE SEQUENCE</scope>
</reference>
<evidence type="ECO:0000256" key="3">
    <source>
        <dbReference type="ARBA" id="ARBA00010617"/>
    </source>
</evidence>
<comment type="similarity">
    <text evidence="3 13">Belongs to the cytochrome P450 family.</text>
</comment>
<dbReference type="Pfam" id="PF00067">
    <property type="entry name" value="p450"/>
    <property type="match status" value="1"/>
</dbReference>
<keyword evidence="10 13" id="KW-0503">Monooxygenase</keyword>
<evidence type="ECO:0000256" key="14">
    <source>
        <dbReference type="SAM" id="Phobius"/>
    </source>
</evidence>
<dbReference type="AlphaFoldDB" id="A0AAV0MJ81"/>
<evidence type="ECO:0000256" key="5">
    <source>
        <dbReference type="ARBA" id="ARBA00022692"/>
    </source>
</evidence>
<evidence type="ECO:0000256" key="12">
    <source>
        <dbReference type="PIRSR" id="PIRSR602401-1"/>
    </source>
</evidence>
<evidence type="ECO:0000256" key="4">
    <source>
        <dbReference type="ARBA" id="ARBA00022617"/>
    </source>
</evidence>
<dbReference type="GO" id="GO:0020037">
    <property type="term" value="F:heme binding"/>
    <property type="evidence" value="ECO:0007669"/>
    <property type="project" value="InterPro"/>
</dbReference>
<evidence type="ECO:0000313" key="16">
    <source>
        <dbReference type="Proteomes" id="UP001154282"/>
    </source>
</evidence>
<accession>A0AAV0MJ81</accession>
<comment type="subcellular location">
    <subcellularLocation>
        <location evidence="2">Membrane</location>
        <topology evidence="2">Single-pass membrane protein</topology>
    </subcellularLocation>
</comment>
<evidence type="ECO:0000313" key="15">
    <source>
        <dbReference type="EMBL" id="CAI0446832.1"/>
    </source>
</evidence>
<evidence type="ECO:0000256" key="7">
    <source>
        <dbReference type="ARBA" id="ARBA00022989"/>
    </source>
</evidence>
<dbReference type="Proteomes" id="UP001154282">
    <property type="component" value="Unassembled WGS sequence"/>
</dbReference>
<dbReference type="InterPro" id="IPR001128">
    <property type="entry name" value="Cyt_P450"/>
</dbReference>
<proteinExistence type="inferred from homology"/>
<dbReference type="SUPFAM" id="SSF48264">
    <property type="entry name" value="Cytochrome P450"/>
    <property type="match status" value="1"/>
</dbReference>
<keyword evidence="16" id="KW-1185">Reference proteome</keyword>
<dbReference type="InterPro" id="IPR002401">
    <property type="entry name" value="Cyt_P450_E_grp-I"/>
</dbReference>
<feature type="binding site" description="axial binding residue" evidence="12">
    <location>
        <position position="478"/>
    </location>
    <ligand>
        <name>heme</name>
        <dbReference type="ChEBI" id="CHEBI:30413"/>
    </ligand>
    <ligandPart>
        <name>Fe</name>
        <dbReference type="ChEBI" id="CHEBI:18248"/>
    </ligandPart>
</feature>
<evidence type="ECO:0000256" key="1">
    <source>
        <dbReference type="ARBA" id="ARBA00001971"/>
    </source>
</evidence>
<evidence type="ECO:0000256" key="8">
    <source>
        <dbReference type="ARBA" id="ARBA00023002"/>
    </source>
</evidence>
<protein>
    <recommendedName>
        <fullName evidence="17">3,9-dihydroxypterocarpan 6A-monooxygenase</fullName>
    </recommendedName>
</protein>
<comment type="cofactor">
    <cofactor evidence="1 12">
        <name>heme</name>
        <dbReference type="ChEBI" id="CHEBI:30413"/>
    </cofactor>
</comment>
<dbReference type="PANTHER" id="PTHR47944">
    <property type="entry name" value="CYTOCHROME P450 98A9"/>
    <property type="match status" value="1"/>
</dbReference>
<dbReference type="GO" id="GO:0004497">
    <property type="term" value="F:monooxygenase activity"/>
    <property type="evidence" value="ECO:0007669"/>
    <property type="project" value="UniProtKB-KW"/>
</dbReference>
<evidence type="ECO:0000256" key="10">
    <source>
        <dbReference type="ARBA" id="ARBA00023033"/>
    </source>
</evidence>
<keyword evidence="6 12" id="KW-0479">Metal-binding</keyword>
<keyword evidence="5 14" id="KW-0812">Transmembrane</keyword>
<dbReference type="InterPro" id="IPR017972">
    <property type="entry name" value="Cyt_P450_CS"/>
</dbReference>
<evidence type="ECO:0000256" key="13">
    <source>
        <dbReference type="RuleBase" id="RU000461"/>
    </source>
</evidence>
<evidence type="ECO:0000256" key="2">
    <source>
        <dbReference type="ARBA" id="ARBA00004167"/>
    </source>
</evidence>
<evidence type="ECO:0000256" key="9">
    <source>
        <dbReference type="ARBA" id="ARBA00023004"/>
    </source>
</evidence>
<gene>
    <name evidence="15" type="ORF">LITE_LOCUS29171</name>
</gene>
<keyword evidence="8 13" id="KW-0560">Oxidoreductase</keyword>
<dbReference type="PRINTS" id="PR00385">
    <property type="entry name" value="P450"/>
</dbReference>
<dbReference type="Gene3D" id="1.10.630.10">
    <property type="entry name" value="Cytochrome P450"/>
    <property type="match status" value="1"/>
</dbReference>
<feature type="transmembrane region" description="Helical" evidence="14">
    <location>
        <begin position="20"/>
        <end position="39"/>
    </location>
</feature>
<feature type="transmembrane region" description="Helical" evidence="14">
    <location>
        <begin position="319"/>
        <end position="339"/>
    </location>
</feature>
<keyword evidence="7 14" id="KW-1133">Transmembrane helix</keyword>
<dbReference type="PROSITE" id="PS00086">
    <property type="entry name" value="CYTOCHROME_P450"/>
    <property type="match status" value="1"/>
</dbReference>
<sequence length="536" mass="60599">MNTTYHDESSELDLHPWTKIATILLITLFLPLLCIRIVLSTTRSKTRNPPGPRALPVIGHLHLLSARLPKSLEALSNIHGPIMRILMGPTPVYVISDAATAQQILKAHDVDFSSKYPLGFGLSRFDIYDDSSFVNAPYGPYWRFMKKLCMTQLFAGPQLGRFVHIREQETSKLLESLEKKSRLGEPCDLGKELSGLANCIICRMVMGKRCAESPELPSVIRGLVRKMMEKAAKLSFVEVFGPLKRFDVLGNGRRLVAATWEYDRVMEEIMRKYEVDGDVDSRRWEEEKEGGKDVMDILLETYRDPDAELKLTRNHIKKLFLEIFFAGVDTTAATIQFAIAELINNPKILNRLRQEIDTVVGSTRVLQEADIPKLPYLQAIVKETFRRHPAGPLLRRQCNVETKIKGYDIKPGDRIIINAYAIMRDTMTWKDPDEFVPERFLQPPAATDSGGSDTNIYQMDYKGQDCRFLPFGSGRRACPGTSHGLIVTHMAIGGLVQCFDWKVKDSDRIDIKLVTGYSGAMALPLICYPISRFDSI</sequence>
<dbReference type="GO" id="GO:0016705">
    <property type="term" value="F:oxidoreductase activity, acting on paired donors, with incorporation or reduction of molecular oxygen"/>
    <property type="evidence" value="ECO:0007669"/>
    <property type="project" value="InterPro"/>
</dbReference>
<dbReference type="GO" id="GO:0016020">
    <property type="term" value="C:membrane"/>
    <property type="evidence" value="ECO:0007669"/>
    <property type="project" value="UniProtKB-SubCell"/>
</dbReference>
<dbReference type="PRINTS" id="PR00463">
    <property type="entry name" value="EP450I"/>
</dbReference>
<dbReference type="GO" id="GO:0005506">
    <property type="term" value="F:iron ion binding"/>
    <property type="evidence" value="ECO:0007669"/>
    <property type="project" value="InterPro"/>
</dbReference>
<organism evidence="15 16">
    <name type="scientific">Linum tenue</name>
    <dbReference type="NCBI Taxonomy" id="586396"/>
    <lineage>
        <taxon>Eukaryota</taxon>
        <taxon>Viridiplantae</taxon>
        <taxon>Streptophyta</taxon>
        <taxon>Embryophyta</taxon>
        <taxon>Tracheophyta</taxon>
        <taxon>Spermatophyta</taxon>
        <taxon>Magnoliopsida</taxon>
        <taxon>eudicotyledons</taxon>
        <taxon>Gunneridae</taxon>
        <taxon>Pentapetalae</taxon>
        <taxon>rosids</taxon>
        <taxon>fabids</taxon>
        <taxon>Malpighiales</taxon>
        <taxon>Linaceae</taxon>
        <taxon>Linum</taxon>
    </lineage>
</organism>
<evidence type="ECO:0000256" key="6">
    <source>
        <dbReference type="ARBA" id="ARBA00022723"/>
    </source>
</evidence>
<name>A0AAV0MJ81_9ROSI</name>
<dbReference type="InterPro" id="IPR036396">
    <property type="entry name" value="Cyt_P450_sf"/>
</dbReference>
<keyword evidence="9 12" id="KW-0408">Iron</keyword>
<comment type="caution">
    <text evidence="15">The sequence shown here is derived from an EMBL/GenBank/DDBJ whole genome shotgun (WGS) entry which is preliminary data.</text>
</comment>
<keyword evidence="11 14" id="KW-0472">Membrane</keyword>
<keyword evidence="4 12" id="KW-0349">Heme</keyword>
<dbReference type="PANTHER" id="PTHR47944:SF17">
    <property type="entry name" value="3,9-DIHYDROXYPTEROCARPAN 6A-MONOOXYGENASE"/>
    <property type="match status" value="1"/>
</dbReference>